<keyword evidence="1" id="KW-0597">Phosphoprotein</keyword>
<feature type="domain" description="FHA" evidence="2">
    <location>
        <begin position="264"/>
        <end position="319"/>
    </location>
</feature>
<dbReference type="InterPro" id="IPR008984">
    <property type="entry name" value="SMAD_FHA_dom_sf"/>
</dbReference>
<gene>
    <name evidence="3" type="ORF">I7412_09280</name>
</gene>
<dbReference type="Gene3D" id="2.60.200.20">
    <property type="match status" value="1"/>
</dbReference>
<comment type="caution">
    <text evidence="3">The sequence shown here is derived from an EMBL/GenBank/DDBJ whole genome shotgun (WGS) entry which is preliminary data.</text>
</comment>
<dbReference type="AlphaFoldDB" id="A0A937RK12"/>
<dbReference type="EMBL" id="JAEACQ010000159">
    <property type="protein sequence ID" value="MBL7627356.1"/>
    <property type="molecule type" value="Genomic_DNA"/>
</dbReference>
<keyword evidence="4" id="KW-1185">Reference proteome</keyword>
<proteinExistence type="predicted"/>
<organism evidence="3 4">
    <name type="scientific">Frankia nepalensis</name>
    <dbReference type="NCBI Taxonomy" id="1836974"/>
    <lineage>
        <taxon>Bacteria</taxon>
        <taxon>Bacillati</taxon>
        <taxon>Actinomycetota</taxon>
        <taxon>Actinomycetes</taxon>
        <taxon>Frankiales</taxon>
        <taxon>Frankiaceae</taxon>
        <taxon>Frankia</taxon>
    </lineage>
</organism>
<dbReference type="Proteomes" id="UP000604475">
    <property type="component" value="Unassembled WGS sequence"/>
</dbReference>
<reference evidence="3" key="1">
    <citation type="submission" date="2020-12" db="EMBL/GenBank/DDBJ databases">
        <title>Genomic characterization of non-nitrogen-fixing Frankia strains.</title>
        <authorList>
            <person name="Carlos-Shanley C."/>
            <person name="Guerra T."/>
            <person name="Hahn D."/>
        </authorList>
    </citation>
    <scope>NUCLEOTIDE SEQUENCE</scope>
    <source>
        <strain evidence="3">CN6</strain>
    </source>
</reference>
<evidence type="ECO:0000256" key="1">
    <source>
        <dbReference type="ARBA" id="ARBA00022553"/>
    </source>
</evidence>
<dbReference type="PROSITE" id="PS50006">
    <property type="entry name" value="FHA_DOMAIN"/>
    <property type="match status" value="1"/>
</dbReference>
<protein>
    <submittedName>
        <fullName evidence="3">FHA domain-containing protein</fullName>
    </submittedName>
</protein>
<evidence type="ECO:0000259" key="2">
    <source>
        <dbReference type="PROSITE" id="PS50006"/>
    </source>
</evidence>
<evidence type="ECO:0000313" key="4">
    <source>
        <dbReference type="Proteomes" id="UP000604475"/>
    </source>
</evidence>
<evidence type="ECO:0000313" key="3">
    <source>
        <dbReference type="EMBL" id="MBL7627356.1"/>
    </source>
</evidence>
<dbReference type="RefSeq" id="WP_203001731.1">
    <property type="nucleotide sequence ID" value="NZ_JADWYU010000219.1"/>
</dbReference>
<sequence>MEAQLVRSAKDADYIVDLSNVAREKSFGGPGDRNLRRLRLVLDALADLTGDPAVRVYLVADRSLLGEERKFTGRADARRLRGWVSGSLVEEVGDADERILELAAITGIPVITGDFYVGYRDEHGWIQGDTSRFLKPVPVDPGDPEGTAVRLEARDMGVRPAHDISARKEQDAFKARGLLDHRRRPRLDVLSRAWRCPDQRCTLYDLREAGGRVLLPRMRRGVPTCDLHRAPLLDDGPRPGAAQLKVVVAGRVVERHTLSEGSETAIGRHPEPGIGLYGLLDPDVAARVSRAHVVVSLRTETVLVRDVSSFGTRMRLARRDFRLGDWTALVPGVDYRFHPGDEVELTDGVVLTRSGQIFPNETADAWAHASPKRGESPVDARAATIRA</sequence>
<dbReference type="InterPro" id="IPR000253">
    <property type="entry name" value="FHA_dom"/>
</dbReference>
<accession>A0A937RK12</accession>
<name>A0A937RK12_9ACTN</name>
<dbReference type="SUPFAM" id="SSF49879">
    <property type="entry name" value="SMAD/FHA domain"/>
    <property type="match status" value="1"/>
</dbReference>